<sequence length="104" mass="11815">MVLSHKLVVVILSEMMILEERTRFCLRPLHFYNVCFIPPVGLSGGFCVAWRDGVNLEPMYWSKNLISCLVFFGPTGCPVESFRSLWASGCLYEMFILECGAEDP</sequence>
<gene>
    <name evidence="1" type="ORF">PanWU01x14_037380</name>
</gene>
<name>A0A2P5DSQ3_PARAD</name>
<organism evidence="1 2">
    <name type="scientific">Parasponia andersonii</name>
    <name type="common">Sponia andersonii</name>
    <dbReference type="NCBI Taxonomy" id="3476"/>
    <lineage>
        <taxon>Eukaryota</taxon>
        <taxon>Viridiplantae</taxon>
        <taxon>Streptophyta</taxon>
        <taxon>Embryophyta</taxon>
        <taxon>Tracheophyta</taxon>
        <taxon>Spermatophyta</taxon>
        <taxon>Magnoliopsida</taxon>
        <taxon>eudicotyledons</taxon>
        <taxon>Gunneridae</taxon>
        <taxon>Pentapetalae</taxon>
        <taxon>rosids</taxon>
        <taxon>fabids</taxon>
        <taxon>Rosales</taxon>
        <taxon>Cannabaceae</taxon>
        <taxon>Parasponia</taxon>
    </lineage>
</organism>
<evidence type="ECO:0000313" key="1">
    <source>
        <dbReference type="EMBL" id="PON76320.1"/>
    </source>
</evidence>
<keyword evidence="2" id="KW-1185">Reference proteome</keyword>
<accession>A0A2P5DSQ3</accession>
<evidence type="ECO:0000313" key="2">
    <source>
        <dbReference type="Proteomes" id="UP000237105"/>
    </source>
</evidence>
<dbReference type="Proteomes" id="UP000237105">
    <property type="component" value="Unassembled WGS sequence"/>
</dbReference>
<dbReference type="EMBL" id="JXTB01000019">
    <property type="protein sequence ID" value="PON76320.1"/>
    <property type="molecule type" value="Genomic_DNA"/>
</dbReference>
<comment type="caution">
    <text evidence="1">The sequence shown here is derived from an EMBL/GenBank/DDBJ whole genome shotgun (WGS) entry which is preliminary data.</text>
</comment>
<dbReference type="OrthoDB" id="1001388at2759"/>
<reference evidence="2" key="1">
    <citation type="submission" date="2016-06" db="EMBL/GenBank/DDBJ databases">
        <title>Parallel loss of symbiosis genes in relatives of nitrogen-fixing non-legume Parasponia.</title>
        <authorList>
            <person name="Van Velzen R."/>
            <person name="Holmer R."/>
            <person name="Bu F."/>
            <person name="Rutten L."/>
            <person name="Van Zeijl A."/>
            <person name="Liu W."/>
            <person name="Santuari L."/>
            <person name="Cao Q."/>
            <person name="Sharma T."/>
            <person name="Shen D."/>
            <person name="Roswanjaya Y."/>
            <person name="Wardhani T."/>
            <person name="Kalhor M.S."/>
            <person name="Jansen J."/>
            <person name="Van den Hoogen J."/>
            <person name="Gungor B."/>
            <person name="Hartog M."/>
            <person name="Hontelez J."/>
            <person name="Verver J."/>
            <person name="Yang W.-C."/>
            <person name="Schijlen E."/>
            <person name="Repin R."/>
            <person name="Schilthuizen M."/>
            <person name="Schranz E."/>
            <person name="Heidstra R."/>
            <person name="Miyata K."/>
            <person name="Fedorova E."/>
            <person name="Kohlen W."/>
            <person name="Bisseling T."/>
            <person name="Smit S."/>
            <person name="Geurts R."/>
        </authorList>
    </citation>
    <scope>NUCLEOTIDE SEQUENCE [LARGE SCALE GENOMIC DNA]</scope>
    <source>
        <strain evidence="2">cv. WU1-14</strain>
    </source>
</reference>
<proteinExistence type="predicted"/>
<dbReference type="AlphaFoldDB" id="A0A2P5DSQ3"/>
<protein>
    <submittedName>
        <fullName evidence="1">Uncharacterized protein</fullName>
    </submittedName>
</protein>